<gene>
    <name evidence="1" type="ORF">GCM10022218_08010</name>
</gene>
<evidence type="ECO:0000313" key="1">
    <source>
        <dbReference type="EMBL" id="GAA4170086.1"/>
    </source>
</evidence>
<evidence type="ECO:0008006" key="3">
    <source>
        <dbReference type="Google" id="ProtNLM"/>
    </source>
</evidence>
<reference evidence="2" key="1">
    <citation type="journal article" date="2019" name="Int. J. Syst. Evol. Microbiol.">
        <title>The Global Catalogue of Microorganisms (GCM) 10K type strain sequencing project: providing services to taxonomists for standard genome sequencing and annotation.</title>
        <authorList>
            <consortium name="The Broad Institute Genomics Platform"/>
            <consortium name="The Broad Institute Genome Sequencing Center for Infectious Disease"/>
            <person name="Wu L."/>
            <person name="Ma J."/>
        </authorList>
    </citation>
    <scope>NUCLEOTIDE SEQUENCE [LARGE SCALE GENOMIC DNA]</scope>
    <source>
        <strain evidence="2">JCM 16722</strain>
    </source>
</reference>
<accession>A0ABP7ZU53</accession>
<comment type="caution">
    <text evidence="1">The sequence shown here is derived from an EMBL/GenBank/DDBJ whole genome shotgun (WGS) entry which is preliminary data.</text>
</comment>
<dbReference type="Proteomes" id="UP001500167">
    <property type="component" value="Unassembled WGS sequence"/>
</dbReference>
<sequence length="58" mass="6906">MYSNKKNASRSFSESEIALLKEGLNRTYKERFEMATRLYKIQQTLKKAKILHNPFPQK</sequence>
<protein>
    <recommendedName>
        <fullName evidence="3">Transposase</fullName>
    </recommendedName>
</protein>
<evidence type="ECO:0000313" key="2">
    <source>
        <dbReference type="Proteomes" id="UP001500167"/>
    </source>
</evidence>
<name>A0ABP7ZU53_9SPHI</name>
<dbReference type="EMBL" id="BAAAZK010000002">
    <property type="protein sequence ID" value="GAA4170086.1"/>
    <property type="molecule type" value="Genomic_DNA"/>
</dbReference>
<keyword evidence="2" id="KW-1185">Reference proteome</keyword>
<proteinExistence type="predicted"/>
<organism evidence="1 2">
    <name type="scientific">Sphingobacterium ginsenosidimutans</name>
    <dbReference type="NCBI Taxonomy" id="687845"/>
    <lineage>
        <taxon>Bacteria</taxon>
        <taxon>Pseudomonadati</taxon>
        <taxon>Bacteroidota</taxon>
        <taxon>Sphingobacteriia</taxon>
        <taxon>Sphingobacteriales</taxon>
        <taxon>Sphingobacteriaceae</taxon>
        <taxon>Sphingobacterium</taxon>
    </lineage>
</organism>